<feature type="region of interest" description="Disordered" evidence="1">
    <location>
        <begin position="1"/>
        <end position="20"/>
    </location>
</feature>
<sequence>MPAPGPRRRPELDRANREETMNTSVIADVLAASDAVASALADPETAWSAAPTGGRAWPQSLAGGAAGIALLHIERAHSGHGDWDTARAWLSVAASGELTAAANAGLFLGAPAVAFALHAAARTSNRYRDALARLDEAVTALTRARLAAAHARIDQAQRPMMREFDLIRGLAGLGVYHLRRHPDHPITRDVLAYLVRLTEPLPGRGELPPWWTDVSLNGEPSPDHPHGHGNLGMAHGIGAVLALLSLAMLRDLPVDGAGEAAGRICAWTDQWRQDDGAGLWWPGFITLDQVRTHRVEPSRRPRPSWCYGIGGTARAQQLAGIALKDAARQTAAENAMLATLRDPALAERLPEIGLCHGMAGLLQSAWRMAADAATPHIAGELPRLAARLTARVQEDPAPDPELLDGAAGAALALHTVGTGAAPASHWDTFLLLA</sequence>
<dbReference type="Pfam" id="PF05147">
    <property type="entry name" value="LANC_like"/>
    <property type="match status" value="1"/>
</dbReference>
<gene>
    <name evidence="2" type="ORF">ACFHYQ_07950</name>
</gene>
<feature type="compositionally biased region" description="Basic and acidic residues" evidence="1">
    <location>
        <begin position="8"/>
        <end position="20"/>
    </location>
</feature>
<dbReference type="RefSeq" id="WP_394300437.1">
    <property type="nucleotide sequence ID" value="NZ_JBHMQT010000011.1"/>
</dbReference>
<organism evidence="2 3">
    <name type="scientific">Sphaerimonospora cavernae</name>
    <dbReference type="NCBI Taxonomy" id="1740611"/>
    <lineage>
        <taxon>Bacteria</taxon>
        <taxon>Bacillati</taxon>
        <taxon>Actinomycetota</taxon>
        <taxon>Actinomycetes</taxon>
        <taxon>Streptosporangiales</taxon>
        <taxon>Streptosporangiaceae</taxon>
        <taxon>Sphaerimonospora</taxon>
    </lineage>
</organism>
<dbReference type="SUPFAM" id="SSF158745">
    <property type="entry name" value="LanC-like"/>
    <property type="match status" value="1"/>
</dbReference>
<proteinExistence type="predicted"/>
<dbReference type="Proteomes" id="UP001589870">
    <property type="component" value="Unassembled WGS sequence"/>
</dbReference>
<comment type="caution">
    <text evidence="2">The sequence shown here is derived from an EMBL/GenBank/DDBJ whole genome shotgun (WGS) entry which is preliminary data.</text>
</comment>
<dbReference type="PRINTS" id="PR01950">
    <property type="entry name" value="LANCSUPER"/>
</dbReference>
<keyword evidence="3" id="KW-1185">Reference proteome</keyword>
<evidence type="ECO:0000313" key="3">
    <source>
        <dbReference type="Proteomes" id="UP001589870"/>
    </source>
</evidence>
<name>A0ABV6U192_9ACTN</name>
<evidence type="ECO:0000313" key="2">
    <source>
        <dbReference type="EMBL" id="MFC0862227.1"/>
    </source>
</evidence>
<dbReference type="InterPro" id="IPR007822">
    <property type="entry name" value="LANC-like"/>
</dbReference>
<dbReference type="SMART" id="SM01260">
    <property type="entry name" value="LANC_like"/>
    <property type="match status" value="1"/>
</dbReference>
<dbReference type="EMBL" id="JBHMQT010000011">
    <property type="protein sequence ID" value="MFC0862227.1"/>
    <property type="molecule type" value="Genomic_DNA"/>
</dbReference>
<dbReference type="InterPro" id="IPR033889">
    <property type="entry name" value="LanC"/>
</dbReference>
<reference evidence="2 3" key="1">
    <citation type="submission" date="2024-09" db="EMBL/GenBank/DDBJ databases">
        <authorList>
            <person name="Sun Q."/>
            <person name="Mori K."/>
        </authorList>
    </citation>
    <scope>NUCLEOTIDE SEQUENCE [LARGE SCALE GENOMIC DNA]</scope>
    <source>
        <strain evidence="2 3">TBRC 1851</strain>
    </source>
</reference>
<dbReference type="Gene3D" id="1.50.10.20">
    <property type="match status" value="1"/>
</dbReference>
<dbReference type="CDD" id="cd04793">
    <property type="entry name" value="LanC"/>
    <property type="match status" value="1"/>
</dbReference>
<evidence type="ECO:0000256" key="1">
    <source>
        <dbReference type="SAM" id="MobiDB-lite"/>
    </source>
</evidence>
<accession>A0ABV6U192</accession>
<protein>
    <submittedName>
        <fullName evidence="2">Lanthionine synthetase C family protein</fullName>
    </submittedName>
</protein>
<dbReference type="PRINTS" id="PR01955">
    <property type="entry name" value="LANCFRANKIA"/>
</dbReference>